<feature type="region of interest" description="Disordered" evidence="1">
    <location>
        <begin position="35"/>
        <end position="171"/>
    </location>
</feature>
<organism evidence="2 3">
    <name type="scientific">Claviceps africana</name>
    <dbReference type="NCBI Taxonomy" id="83212"/>
    <lineage>
        <taxon>Eukaryota</taxon>
        <taxon>Fungi</taxon>
        <taxon>Dikarya</taxon>
        <taxon>Ascomycota</taxon>
        <taxon>Pezizomycotina</taxon>
        <taxon>Sordariomycetes</taxon>
        <taxon>Hypocreomycetidae</taxon>
        <taxon>Hypocreales</taxon>
        <taxon>Clavicipitaceae</taxon>
        <taxon>Claviceps</taxon>
    </lineage>
</organism>
<proteinExistence type="predicted"/>
<accession>A0A8K0NJH0</accession>
<name>A0A8K0NJH0_9HYPO</name>
<gene>
    <name evidence="2" type="ORF">E4U42_000945</name>
</gene>
<evidence type="ECO:0000256" key="1">
    <source>
        <dbReference type="SAM" id="MobiDB-lite"/>
    </source>
</evidence>
<dbReference type="AlphaFoldDB" id="A0A8K0NJH0"/>
<dbReference type="OrthoDB" id="4961474at2759"/>
<reference evidence="2" key="1">
    <citation type="journal article" date="2020" name="bioRxiv">
        <title>Whole genome comparisons of ergot fungi reveals the divergence and evolution of species within the genus Claviceps are the result of varying mechanisms driving genome evolution and host range expansion.</title>
        <authorList>
            <person name="Wyka S.A."/>
            <person name="Mondo S.J."/>
            <person name="Liu M."/>
            <person name="Dettman J."/>
            <person name="Nalam V."/>
            <person name="Broders K.D."/>
        </authorList>
    </citation>
    <scope>NUCLEOTIDE SEQUENCE</scope>
    <source>
        <strain evidence="2">CCC 489</strain>
    </source>
</reference>
<evidence type="ECO:0000313" key="3">
    <source>
        <dbReference type="Proteomes" id="UP000811619"/>
    </source>
</evidence>
<keyword evidence="3" id="KW-1185">Reference proteome</keyword>
<protein>
    <submittedName>
        <fullName evidence="2">Uncharacterized protein</fullName>
    </submittedName>
</protein>
<evidence type="ECO:0000313" key="2">
    <source>
        <dbReference type="EMBL" id="KAG5928287.1"/>
    </source>
</evidence>
<sequence>MPSNHSPTALPLATNRAALSNKISLLLSQRTSLLGSLTGSSTGADAKGDTPRQGLRDDDDDDRLSSRPNDGVGYVRAAAEAKPGDEALRRLLGKRKKGSAAARRVCESESDSDEGRGSLGRAKRARRHGDATQGGKGVEEGGRVVMDSRGSPRGGVSAAGDGIGPDTTRTV</sequence>
<comment type="caution">
    <text evidence="2">The sequence shown here is derived from an EMBL/GenBank/DDBJ whole genome shotgun (WGS) entry which is preliminary data.</text>
</comment>
<dbReference type="EMBL" id="SRPY01000127">
    <property type="protein sequence ID" value="KAG5928287.1"/>
    <property type="molecule type" value="Genomic_DNA"/>
</dbReference>
<dbReference type="Proteomes" id="UP000811619">
    <property type="component" value="Unassembled WGS sequence"/>
</dbReference>
<feature type="compositionally biased region" description="Basic and acidic residues" evidence="1">
    <location>
        <begin position="46"/>
        <end position="56"/>
    </location>
</feature>